<keyword evidence="2" id="KW-1185">Reference proteome</keyword>
<gene>
    <name evidence="1" type="primary">Dwil\GK12512</name>
    <name evidence="1" type="ORF">Dwil_GK12512</name>
</gene>
<name>B4N370_DROWI</name>
<sequence length="112" mass="13061">MGILSTIHSLKNWTMEHVWHALVQPKKPIEEKPPVIAFPNLGEDIRQVVQTKEFESALNSASPFLLASLGAWPGYWVYRGMDYHSHRMHVPLQIYIRQAKQRRSRMMPIDEP</sequence>
<dbReference type="STRING" id="7260.B4N370"/>
<dbReference type="Proteomes" id="UP000007798">
    <property type="component" value="Unassembled WGS sequence"/>
</dbReference>
<dbReference type="AlphaFoldDB" id="B4N370"/>
<accession>B4N370</accession>
<reference evidence="1 2" key="1">
    <citation type="journal article" date="2007" name="Nature">
        <title>Evolution of genes and genomes on the Drosophila phylogeny.</title>
        <authorList>
            <consortium name="Drosophila 12 Genomes Consortium"/>
            <person name="Clark A.G."/>
            <person name="Eisen M.B."/>
            <person name="Smith D.R."/>
            <person name="Bergman C.M."/>
            <person name="Oliver B."/>
            <person name="Markow T.A."/>
            <person name="Kaufman T.C."/>
            <person name="Kellis M."/>
            <person name="Gelbart W."/>
            <person name="Iyer V.N."/>
            <person name="Pollard D.A."/>
            <person name="Sackton T.B."/>
            <person name="Larracuente A.M."/>
            <person name="Singh N.D."/>
            <person name="Abad J.P."/>
            <person name="Abt D.N."/>
            <person name="Adryan B."/>
            <person name="Aguade M."/>
            <person name="Akashi H."/>
            <person name="Anderson W.W."/>
            <person name="Aquadro C.F."/>
            <person name="Ardell D.H."/>
            <person name="Arguello R."/>
            <person name="Artieri C.G."/>
            <person name="Barbash D.A."/>
            <person name="Barker D."/>
            <person name="Barsanti P."/>
            <person name="Batterham P."/>
            <person name="Batzoglou S."/>
            <person name="Begun D."/>
            <person name="Bhutkar A."/>
            <person name="Blanco E."/>
            <person name="Bosak S.A."/>
            <person name="Bradley R.K."/>
            <person name="Brand A.D."/>
            <person name="Brent M.R."/>
            <person name="Brooks A.N."/>
            <person name="Brown R.H."/>
            <person name="Butlin R.K."/>
            <person name="Caggese C."/>
            <person name="Calvi B.R."/>
            <person name="Bernardo de Carvalho A."/>
            <person name="Caspi A."/>
            <person name="Castrezana S."/>
            <person name="Celniker S.E."/>
            <person name="Chang J.L."/>
            <person name="Chapple C."/>
            <person name="Chatterji S."/>
            <person name="Chinwalla A."/>
            <person name="Civetta A."/>
            <person name="Clifton S.W."/>
            <person name="Comeron J.M."/>
            <person name="Costello J.C."/>
            <person name="Coyne J.A."/>
            <person name="Daub J."/>
            <person name="David R.G."/>
            <person name="Delcher A.L."/>
            <person name="Delehaunty K."/>
            <person name="Do C.B."/>
            <person name="Ebling H."/>
            <person name="Edwards K."/>
            <person name="Eickbush T."/>
            <person name="Evans J.D."/>
            <person name="Filipski A."/>
            <person name="Findeiss S."/>
            <person name="Freyhult E."/>
            <person name="Fulton L."/>
            <person name="Fulton R."/>
            <person name="Garcia A.C."/>
            <person name="Gardiner A."/>
            <person name="Garfield D.A."/>
            <person name="Garvin B.E."/>
            <person name="Gibson G."/>
            <person name="Gilbert D."/>
            <person name="Gnerre S."/>
            <person name="Godfrey J."/>
            <person name="Good R."/>
            <person name="Gotea V."/>
            <person name="Gravely B."/>
            <person name="Greenberg A.J."/>
            <person name="Griffiths-Jones S."/>
            <person name="Gross S."/>
            <person name="Guigo R."/>
            <person name="Gustafson E.A."/>
            <person name="Haerty W."/>
            <person name="Hahn M.W."/>
            <person name="Halligan D.L."/>
            <person name="Halpern A.L."/>
            <person name="Halter G.M."/>
            <person name="Han M.V."/>
            <person name="Heger A."/>
            <person name="Hillier L."/>
            <person name="Hinrichs A.S."/>
            <person name="Holmes I."/>
            <person name="Hoskins R.A."/>
            <person name="Hubisz M.J."/>
            <person name="Hultmark D."/>
            <person name="Huntley M.A."/>
            <person name="Jaffe D.B."/>
            <person name="Jagadeeshan S."/>
            <person name="Jeck W.R."/>
            <person name="Johnson J."/>
            <person name="Jones C.D."/>
            <person name="Jordan W.C."/>
            <person name="Karpen G.H."/>
            <person name="Kataoka E."/>
            <person name="Keightley P.D."/>
            <person name="Kheradpour P."/>
            <person name="Kirkness E.F."/>
            <person name="Koerich L.B."/>
            <person name="Kristiansen K."/>
            <person name="Kudrna D."/>
            <person name="Kulathinal R.J."/>
            <person name="Kumar S."/>
            <person name="Kwok R."/>
            <person name="Lander E."/>
            <person name="Langley C.H."/>
            <person name="Lapoint R."/>
            <person name="Lazzaro B.P."/>
            <person name="Lee S.J."/>
            <person name="Levesque L."/>
            <person name="Li R."/>
            <person name="Lin C.F."/>
            <person name="Lin M.F."/>
            <person name="Lindblad-Toh K."/>
            <person name="Llopart A."/>
            <person name="Long M."/>
            <person name="Low L."/>
            <person name="Lozovsky E."/>
            <person name="Lu J."/>
            <person name="Luo M."/>
            <person name="Machado C.A."/>
            <person name="Makalowski W."/>
            <person name="Marzo M."/>
            <person name="Matsuda M."/>
            <person name="Matzkin L."/>
            <person name="McAllister B."/>
            <person name="McBride C.S."/>
            <person name="McKernan B."/>
            <person name="McKernan K."/>
            <person name="Mendez-Lago M."/>
            <person name="Minx P."/>
            <person name="Mollenhauer M.U."/>
            <person name="Montooth K."/>
            <person name="Mount S.M."/>
            <person name="Mu X."/>
            <person name="Myers E."/>
            <person name="Negre B."/>
            <person name="Newfeld S."/>
            <person name="Nielsen R."/>
            <person name="Noor M.A."/>
            <person name="O'Grady P."/>
            <person name="Pachter L."/>
            <person name="Papaceit M."/>
            <person name="Parisi M.J."/>
            <person name="Parisi M."/>
            <person name="Parts L."/>
            <person name="Pedersen J.S."/>
            <person name="Pesole G."/>
            <person name="Phillippy A.M."/>
            <person name="Ponting C.P."/>
            <person name="Pop M."/>
            <person name="Porcelli D."/>
            <person name="Powell J.R."/>
            <person name="Prohaska S."/>
            <person name="Pruitt K."/>
            <person name="Puig M."/>
            <person name="Quesneville H."/>
            <person name="Ram K.R."/>
            <person name="Rand D."/>
            <person name="Rasmussen M.D."/>
            <person name="Reed L.K."/>
            <person name="Reenan R."/>
            <person name="Reily A."/>
            <person name="Remington K.A."/>
            <person name="Rieger T.T."/>
            <person name="Ritchie M.G."/>
            <person name="Robin C."/>
            <person name="Rogers Y.H."/>
            <person name="Rohde C."/>
            <person name="Rozas J."/>
            <person name="Rubenfield M.J."/>
            <person name="Ruiz A."/>
            <person name="Russo S."/>
            <person name="Salzberg S.L."/>
            <person name="Sanchez-Gracia A."/>
            <person name="Saranga D.J."/>
            <person name="Sato H."/>
            <person name="Schaeffer S.W."/>
            <person name="Schatz M.C."/>
            <person name="Schlenke T."/>
            <person name="Schwartz R."/>
            <person name="Segarra C."/>
            <person name="Singh R.S."/>
            <person name="Sirot L."/>
            <person name="Sirota M."/>
            <person name="Sisneros N.B."/>
            <person name="Smith C.D."/>
            <person name="Smith T.F."/>
            <person name="Spieth J."/>
            <person name="Stage D.E."/>
            <person name="Stark A."/>
            <person name="Stephan W."/>
            <person name="Strausberg R.L."/>
            <person name="Strempel S."/>
            <person name="Sturgill D."/>
            <person name="Sutton G."/>
            <person name="Sutton G.G."/>
            <person name="Tao W."/>
            <person name="Teichmann S."/>
            <person name="Tobari Y.N."/>
            <person name="Tomimura Y."/>
            <person name="Tsolas J.M."/>
            <person name="Valente V.L."/>
            <person name="Venter E."/>
            <person name="Venter J.C."/>
            <person name="Vicario S."/>
            <person name="Vieira F.G."/>
            <person name="Vilella A.J."/>
            <person name="Villasante A."/>
            <person name="Walenz B."/>
            <person name="Wang J."/>
            <person name="Wasserman M."/>
            <person name="Watts T."/>
            <person name="Wilson D."/>
            <person name="Wilson R.K."/>
            <person name="Wing R.A."/>
            <person name="Wolfner M.F."/>
            <person name="Wong A."/>
            <person name="Wong G.K."/>
            <person name="Wu C.I."/>
            <person name="Wu G."/>
            <person name="Yamamoto D."/>
            <person name="Yang H.P."/>
            <person name="Yang S.P."/>
            <person name="Yorke J.A."/>
            <person name="Yoshida K."/>
            <person name="Zdobnov E."/>
            <person name="Zhang P."/>
            <person name="Zhang Y."/>
            <person name="Zimin A.V."/>
            <person name="Baldwin J."/>
            <person name="Abdouelleil A."/>
            <person name="Abdulkadir J."/>
            <person name="Abebe A."/>
            <person name="Abera B."/>
            <person name="Abreu J."/>
            <person name="Acer S.C."/>
            <person name="Aftuck L."/>
            <person name="Alexander A."/>
            <person name="An P."/>
            <person name="Anderson E."/>
            <person name="Anderson S."/>
            <person name="Arachi H."/>
            <person name="Azer M."/>
            <person name="Bachantsang P."/>
            <person name="Barry A."/>
            <person name="Bayul T."/>
            <person name="Berlin A."/>
            <person name="Bessette D."/>
            <person name="Bloom T."/>
            <person name="Blye J."/>
            <person name="Boguslavskiy L."/>
            <person name="Bonnet C."/>
            <person name="Boukhgalter B."/>
            <person name="Bourzgui I."/>
            <person name="Brown A."/>
            <person name="Cahill P."/>
            <person name="Channer S."/>
            <person name="Cheshatsang Y."/>
            <person name="Chuda L."/>
            <person name="Citroen M."/>
            <person name="Collymore A."/>
            <person name="Cooke P."/>
            <person name="Costello M."/>
            <person name="D'Aco K."/>
            <person name="Daza R."/>
            <person name="De Haan G."/>
            <person name="DeGray S."/>
            <person name="DeMaso C."/>
            <person name="Dhargay N."/>
            <person name="Dooley K."/>
            <person name="Dooley E."/>
            <person name="Doricent M."/>
            <person name="Dorje P."/>
            <person name="Dorjee K."/>
            <person name="Dupes A."/>
            <person name="Elong R."/>
            <person name="Falk J."/>
            <person name="Farina A."/>
            <person name="Faro S."/>
            <person name="Ferguson D."/>
            <person name="Fisher S."/>
            <person name="Foley C.D."/>
            <person name="Franke A."/>
            <person name="Friedrich D."/>
            <person name="Gadbois L."/>
            <person name="Gearin G."/>
            <person name="Gearin C.R."/>
            <person name="Giannoukos G."/>
            <person name="Goode T."/>
            <person name="Graham J."/>
            <person name="Grandbois E."/>
            <person name="Grewal S."/>
            <person name="Gyaltsen K."/>
            <person name="Hafez N."/>
            <person name="Hagos B."/>
            <person name="Hall J."/>
            <person name="Henson C."/>
            <person name="Hollinger A."/>
            <person name="Honan T."/>
            <person name="Huard M.D."/>
            <person name="Hughes L."/>
            <person name="Hurhula B."/>
            <person name="Husby M.E."/>
            <person name="Kamat A."/>
            <person name="Kanga B."/>
            <person name="Kashin S."/>
            <person name="Khazanovich D."/>
            <person name="Kisner P."/>
            <person name="Lance K."/>
            <person name="Lara M."/>
            <person name="Lee W."/>
            <person name="Lennon N."/>
            <person name="Letendre F."/>
            <person name="LeVine R."/>
            <person name="Lipovsky A."/>
            <person name="Liu X."/>
            <person name="Liu J."/>
            <person name="Liu S."/>
            <person name="Lokyitsang T."/>
            <person name="Lokyitsang Y."/>
            <person name="Lubonja R."/>
            <person name="Lui A."/>
            <person name="MacDonald P."/>
            <person name="Magnisalis V."/>
            <person name="Maru K."/>
            <person name="Matthews C."/>
            <person name="McCusker W."/>
            <person name="McDonough S."/>
            <person name="Mehta T."/>
            <person name="Meldrim J."/>
            <person name="Meneus L."/>
            <person name="Mihai O."/>
            <person name="Mihalev A."/>
            <person name="Mihova T."/>
            <person name="Mittelman R."/>
            <person name="Mlenga V."/>
            <person name="Montmayeur A."/>
            <person name="Mulrain L."/>
            <person name="Navidi A."/>
            <person name="Naylor J."/>
            <person name="Negash T."/>
            <person name="Nguyen T."/>
            <person name="Nguyen N."/>
            <person name="Nicol R."/>
            <person name="Norbu C."/>
            <person name="Norbu N."/>
            <person name="Novod N."/>
            <person name="O'Neill B."/>
            <person name="Osman S."/>
            <person name="Markiewicz E."/>
            <person name="Oyono O.L."/>
            <person name="Patti C."/>
            <person name="Phunkhang P."/>
            <person name="Pierre F."/>
            <person name="Priest M."/>
            <person name="Raghuraman S."/>
            <person name="Rege F."/>
            <person name="Reyes R."/>
            <person name="Rise C."/>
            <person name="Rogov P."/>
            <person name="Ross K."/>
            <person name="Ryan E."/>
            <person name="Settipalli S."/>
            <person name="Shea T."/>
            <person name="Sherpa N."/>
            <person name="Shi L."/>
            <person name="Shih D."/>
            <person name="Sparrow T."/>
            <person name="Spaulding J."/>
            <person name="Stalker J."/>
            <person name="Stange-Thomann N."/>
            <person name="Stavropoulos S."/>
            <person name="Stone C."/>
            <person name="Strader C."/>
            <person name="Tesfaye S."/>
            <person name="Thomson T."/>
            <person name="Thoulutsang Y."/>
            <person name="Thoulutsang D."/>
            <person name="Topham K."/>
            <person name="Topping I."/>
            <person name="Tsamla T."/>
            <person name="Vassiliev H."/>
            <person name="Vo A."/>
            <person name="Wangchuk T."/>
            <person name="Wangdi T."/>
            <person name="Weiand M."/>
            <person name="Wilkinson J."/>
            <person name="Wilson A."/>
            <person name="Yadav S."/>
            <person name="Young G."/>
            <person name="Yu Q."/>
            <person name="Zembek L."/>
            <person name="Zhong D."/>
            <person name="Zimmer A."/>
            <person name="Zwirko Z."/>
            <person name="Jaffe D.B."/>
            <person name="Alvarez P."/>
            <person name="Brockman W."/>
            <person name="Butler J."/>
            <person name="Chin C."/>
            <person name="Gnerre S."/>
            <person name="Grabherr M."/>
            <person name="Kleber M."/>
            <person name="Mauceli E."/>
            <person name="MacCallum I."/>
        </authorList>
    </citation>
    <scope>NUCLEOTIDE SEQUENCE [LARGE SCALE GENOMIC DNA]</scope>
    <source>
        <strain evidence="2">Tucson 14030-0811.24</strain>
    </source>
</reference>
<organism evidence="1 2">
    <name type="scientific">Drosophila willistoni</name>
    <name type="common">Fruit fly</name>
    <dbReference type="NCBI Taxonomy" id="7260"/>
    <lineage>
        <taxon>Eukaryota</taxon>
        <taxon>Metazoa</taxon>
        <taxon>Ecdysozoa</taxon>
        <taxon>Arthropoda</taxon>
        <taxon>Hexapoda</taxon>
        <taxon>Insecta</taxon>
        <taxon>Pterygota</taxon>
        <taxon>Neoptera</taxon>
        <taxon>Endopterygota</taxon>
        <taxon>Diptera</taxon>
        <taxon>Brachycera</taxon>
        <taxon>Muscomorpha</taxon>
        <taxon>Ephydroidea</taxon>
        <taxon>Drosophilidae</taxon>
        <taxon>Drosophila</taxon>
        <taxon>Sophophora</taxon>
    </lineage>
</organism>
<evidence type="ECO:0000313" key="2">
    <source>
        <dbReference type="Proteomes" id="UP000007798"/>
    </source>
</evidence>
<protein>
    <submittedName>
        <fullName evidence="1">Uncharacterized protein</fullName>
    </submittedName>
</protein>
<dbReference type="HOGENOM" id="CLU_1908906_0_0_1"/>
<proteinExistence type="predicted"/>
<dbReference type="EMBL" id="CH964062">
    <property type="protein sequence ID" value="EDW78809.2"/>
    <property type="molecule type" value="Genomic_DNA"/>
</dbReference>
<evidence type="ECO:0000313" key="1">
    <source>
        <dbReference type="EMBL" id="EDW78809.2"/>
    </source>
</evidence>
<dbReference type="InParanoid" id="B4N370"/>
<dbReference type="OrthoDB" id="7912890at2759"/>